<dbReference type="SUPFAM" id="SSF52821">
    <property type="entry name" value="Rhodanese/Cell cycle control phosphatase"/>
    <property type="match status" value="1"/>
</dbReference>
<protein>
    <submittedName>
        <fullName evidence="3">Rhodanese-like domain-containing protein</fullName>
    </submittedName>
</protein>
<sequence length="141" mass="15720">MEQYIEFATNNFFLAGIWLALVVLLIYSFIAGFLAPYKELDTTETTFKINKEDAVILDIRKAEEFKKGHILGARQIKPEEISTGNFVKLEKHKDQPIIVVCDMGMSAKKVATKLHKAGFTKADVLKGGMNAWSGASLPVTR</sequence>
<gene>
    <name evidence="3" type="ORF">NLF92_09840</name>
</gene>
<dbReference type="SMART" id="SM00450">
    <property type="entry name" value="RHOD"/>
    <property type="match status" value="1"/>
</dbReference>
<accession>A0AA41WZ94</accession>
<dbReference type="EMBL" id="JANATA010000018">
    <property type="protein sequence ID" value="MCP3429244.1"/>
    <property type="molecule type" value="Genomic_DNA"/>
</dbReference>
<comment type="caution">
    <text evidence="3">The sequence shown here is derived from an EMBL/GenBank/DDBJ whole genome shotgun (WGS) entry which is preliminary data.</text>
</comment>
<name>A0AA41WZ94_9ALTE</name>
<proteinExistence type="predicted"/>
<keyword evidence="1" id="KW-0812">Transmembrane</keyword>
<keyword evidence="4" id="KW-1185">Reference proteome</keyword>
<keyword evidence="1" id="KW-0472">Membrane</keyword>
<dbReference type="InterPro" id="IPR001763">
    <property type="entry name" value="Rhodanese-like_dom"/>
</dbReference>
<dbReference type="PANTHER" id="PTHR43031:SF18">
    <property type="entry name" value="RHODANESE-RELATED SULFURTRANSFERASES"/>
    <property type="match status" value="1"/>
</dbReference>
<organism evidence="3 4">
    <name type="scientific">Opacimonas viscosa</name>
    <dbReference type="NCBI Taxonomy" id="2961944"/>
    <lineage>
        <taxon>Bacteria</taxon>
        <taxon>Pseudomonadati</taxon>
        <taxon>Pseudomonadota</taxon>
        <taxon>Gammaproteobacteria</taxon>
        <taxon>Alteromonadales</taxon>
        <taxon>Alteromonadaceae</taxon>
        <taxon>Opacimonas</taxon>
    </lineage>
</organism>
<evidence type="ECO:0000256" key="1">
    <source>
        <dbReference type="SAM" id="Phobius"/>
    </source>
</evidence>
<feature type="transmembrane region" description="Helical" evidence="1">
    <location>
        <begin position="12"/>
        <end position="35"/>
    </location>
</feature>
<dbReference type="InterPro" id="IPR050229">
    <property type="entry name" value="GlpE_sulfurtransferase"/>
</dbReference>
<evidence type="ECO:0000313" key="4">
    <source>
        <dbReference type="Proteomes" id="UP001165413"/>
    </source>
</evidence>
<evidence type="ECO:0000259" key="2">
    <source>
        <dbReference type="PROSITE" id="PS50206"/>
    </source>
</evidence>
<dbReference type="InterPro" id="IPR036873">
    <property type="entry name" value="Rhodanese-like_dom_sf"/>
</dbReference>
<keyword evidence="1" id="KW-1133">Transmembrane helix</keyword>
<dbReference type="Proteomes" id="UP001165413">
    <property type="component" value="Unassembled WGS sequence"/>
</dbReference>
<dbReference type="PANTHER" id="PTHR43031">
    <property type="entry name" value="FAD-DEPENDENT OXIDOREDUCTASE"/>
    <property type="match status" value="1"/>
</dbReference>
<dbReference type="CDD" id="cd00158">
    <property type="entry name" value="RHOD"/>
    <property type="match status" value="1"/>
</dbReference>
<feature type="domain" description="Rhodanese" evidence="2">
    <location>
        <begin position="50"/>
        <end position="141"/>
    </location>
</feature>
<reference evidence="3" key="1">
    <citation type="submission" date="2022-07" db="EMBL/GenBank/DDBJ databases">
        <title>Characterization of the Novel Bacterium Alteromonas immobilis LMIT006 and Alteromonas gregis LMIT007.</title>
        <authorList>
            <person name="Lin X."/>
        </authorList>
    </citation>
    <scope>NUCLEOTIDE SEQUENCE</scope>
    <source>
        <strain evidence="3">LMIT007</strain>
    </source>
</reference>
<dbReference type="Pfam" id="PF00581">
    <property type="entry name" value="Rhodanese"/>
    <property type="match status" value="1"/>
</dbReference>
<dbReference type="AlphaFoldDB" id="A0AA41WZ94"/>
<dbReference type="RefSeq" id="WP_254101347.1">
    <property type="nucleotide sequence ID" value="NZ_JANATA010000018.1"/>
</dbReference>
<dbReference type="PROSITE" id="PS50206">
    <property type="entry name" value="RHODANESE_3"/>
    <property type="match status" value="1"/>
</dbReference>
<evidence type="ECO:0000313" key="3">
    <source>
        <dbReference type="EMBL" id="MCP3429244.1"/>
    </source>
</evidence>
<dbReference type="Gene3D" id="3.40.250.10">
    <property type="entry name" value="Rhodanese-like domain"/>
    <property type="match status" value="1"/>
</dbReference>